<protein>
    <submittedName>
        <fullName evidence="2">Uncharacterized protein</fullName>
    </submittedName>
</protein>
<dbReference type="SUPFAM" id="SSF54919">
    <property type="entry name" value="Nucleoside diphosphate kinase, NDK"/>
    <property type="match status" value="1"/>
</dbReference>
<dbReference type="InterPro" id="IPR036850">
    <property type="entry name" value="NDK-like_dom_sf"/>
</dbReference>
<keyword evidence="3" id="KW-1185">Reference proteome</keyword>
<dbReference type="EMBL" id="JAFBMS010000009">
    <property type="protein sequence ID" value="KAG9349611.1"/>
    <property type="molecule type" value="Genomic_DNA"/>
</dbReference>
<evidence type="ECO:0000256" key="1">
    <source>
        <dbReference type="SAM" id="MobiDB-lite"/>
    </source>
</evidence>
<dbReference type="OrthoDB" id="270127at2759"/>
<dbReference type="Proteomes" id="UP000824540">
    <property type="component" value="Unassembled WGS sequence"/>
</dbReference>
<name>A0A8T2PEJ4_9TELE</name>
<evidence type="ECO:0000313" key="2">
    <source>
        <dbReference type="EMBL" id="KAG9349611.1"/>
    </source>
</evidence>
<organism evidence="2 3">
    <name type="scientific">Albula glossodonta</name>
    <name type="common">roundjaw bonefish</name>
    <dbReference type="NCBI Taxonomy" id="121402"/>
    <lineage>
        <taxon>Eukaryota</taxon>
        <taxon>Metazoa</taxon>
        <taxon>Chordata</taxon>
        <taxon>Craniata</taxon>
        <taxon>Vertebrata</taxon>
        <taxon>Euteleostomi</taxon>
        <taxon>Actinopterygii</taxon>
        <taxon>Neopterygii</taxon>
        <taxon>Teleostei</taxon>
        <taxon>Albuliformes</taxon>
        <taxon>Albulidae</taxon>
        <taxon>Albula</taxon>
    </lineage>
</organism>
<proteinExistence type="predicted"/>
<accession>A0A8T2PEJ4</accession>
<dbReference type="AlphaFoldDB" id="A0A8T2PEJ4"/>
<comment type="caution">
    <text evidence="2">The sequence shown here is derived from an EMBL/GenBank/DDBJ whole genome shotgun (WGS) entry which is preliminary data.</text>
</comment>
<dbReference type="Gene3D" id="3.30.70.141">
    <property type="entry name" value="Nucleoside diphosphate kinase-like domain"/>
    <property type="match status" value="1"/>
</dbReference>
<evidence type="ECO:0000313" key="3">
    <source>
        <dbReference type="Proteomes" id="UP000824540"/>
    </source>
</evidence>
<reference evidence="2" key="1">
    <citation type="thesis" date="2021" institute="BYU ScholarsArchive" country="Provo, UT, USA">
        <title>Applications of and Algorithms for Genome Assembly and Genomic Analyses with an Emphasis on Marine Teleosts.</title>
        <authorList>
            <person name="Pickett B.D."/>
        </authorList>
    </citation>
    <scope>NUCLEOTIDE SEQUENCE</scope>
    <source>
        <strain evidence="2">HI-2016</strain>
    </source>
</reference>
<feature type="compositionally biased region" description="Polar residues" evidence="1">
    <location>
        <begin position="8"/>
        <end position="19"/>
    </location>
</feature>
<sequence>MASGLKQDLSQLSPVTSPPVTAERLRPTHKAELLGAPQSSLLQTEFEEWIISEGRNVTETALGQGSDSPHTVGEVHLLAGSGFLALLPLFEQMSREQEAGTLRAQYGKTKVQNAIHCTDLPGDGILEDEKQQSPAL</sequence>
<feature type="region of interest" description="Disordered" evidence="1">
    <location>
        <begin position="1"/>
        <end position="23"/>
    </location>
</feature>
<gene>
    <name evidence="2" type="ORF">JZ751_028059</name>
</gene>